<dbReference type="Pfam" id="PF17678">
    <property type="entry name" value="Glyco_hydro_92N"/>
    <property type="match status" value="1"/>
</dbReference>
<keyword evidence="3" id="KW-0106">Calcium</keyword>
<dbReference type="InterPro" id="IPR050883">
    <property type="entry name" value="PNGase"/>
</dbReference>
<dbReference type="Gene3D" id="1.20.1050.60">
    <property type="entry name" value="alpha-1,2-mannosidase"/>
    <property type="match status" value="1"/>
</dbReference>
<gene>
    <name evidence="7" type="ORF">POZ22_12240</name>
</gene>
<dbReference type="Pfam" id="PF07971">
    <property type="entry name" value="Glyco_hydro_92"/>
    <property type="match status" value="1"/>
</dbReference>
<dbReference type="Proteomes" id="UP001214113">
    <property type="component" value="Unassembled WGS sequence"/>
</dbReference>
<organism evidence="7 8">
    <name type="scientific">Bacteroides uniformis</name>
    <dbReference type="NCBI Taxonomy" id="820"/>
    <lineage>
        <taxon>Bacteria</taxon>
        <taxon>Pseudomonadati</taxon>
        <taxon>Bacteroidota</taxon>
        <taxon>Bacteroidia</taxon>
        <taxon>Bacteroidales</taxon>
        <taxon>Bacteroidaceae</taxon>
        <taxon>Bacteroides</taxon>
    </lineage>
</organism>
<dbReference type="InterPro" id="IPR008928">
    <property type="entry name" value="6-hairpin_glycosidase_sf"/>
</dbReference>
<feature type="chain" id="PRO_5043633337" evidence="4">
    <location>
        <begin position="28"/>
        <end position="763"/>
    </location>
</feature>
<evidence type="ECO:0000256" key="3">
    <source>
        <dbReference type="ARBA" id="ARBA00022837"/>
    </source>
</evidence>
<dbReference type="InterPro" id="IPR005887">
    <property type="entry name" value="GH92_a_mannosidase_put"/>
</dbReference>
<dbReference type="PANTHER" id="PTHR12143">
    <property type="entry name" value="PEPTIDE N-GLYCANASE PNGASE -RELATED"/>
    <property type="match status" value="1"/>
</dbReference>
<feature type="signal peptide" evidence="4">
    <location>
        <begin position="1"/>
        <end position="27"/>
    </location>
</feature>
<dbReference type="Gene3D" id="3.30.2080.10">
    <property type="entry name" value="GH92 mannosidase domain"/>
    <property type="match status" value="1"/>
</dbReference>
<evidence type="ECO:0000313" key="8">
    <source>
        <dbReference type="Proteomes" id="UP001214113"/>
    </source>
</evidence>
<dbReference type="PANTHER" id="PTHR12143:SF39">
    <property type="entry name" value="SECRETED PROTEIN"/>
    <property type="match status" value="1"/>
</dbReference>
<dbReference type="AlphaFoldDB" id="A0AAW6GFH7"/>
<evidence type="ECO:0000259" key="6">
    <source>
        <dbReference type="Pfam" id="PF17678"/>
    </source>
</evidence>
<comment type="caution">
    <text evidence="7">The sequence shown here is derived from an EMBL/GenBank/DDBJ whole genome shotgun (WGS) entry which is preliminary data.</text>
</comment>
<dbReference type="GO" id="GO:0005975">
    <property type="term" value="P:carbohydrate metabolic process"/>
    <property type="evidence" value="ECO:0007669"/>
    <property type="project" value="InterPro"/>
</dbReference>
<dbReference type="InterPro" id="IPR012939">
    <property type="entry name" value="Glyco_hydro_92"/>
</dbReference>
<dbReference type="Gene3D" id="2.70.98.10">
    <property type="match status" value="1"/>
</dbReference>
<dbReference type="PROSITE" id="PS51257">
    <property type="entry name" value="PROKAR_LIPOPROTEIN"/>
    <property type="match status" value="1"/>
</dbReference>
<proteinExistence type="predicted"/>
<keyword evidence="7" id="KW-0378">Hydrolase</keyword>
<dbReference type="EMBL" id="JAQNSB010000017">
    <property type="protein sequence ID" value="MDC1855547.1"/>
    <property type="molecule type" value="Genomic_DNA"/>
</dbReference>
<feature type="domain" description="Glycosyl hydrolase family 92" evidence="5">
    <location>
        <begin position="278"/>
        <end position="759"/>
    </location>
</feature>
<dbReference type="GO" id="GO:0006516">
    <property type="term" value="P:glycoprotein catabolic process"/>
    <property type="evidence" value="ECO:0007669"/>
    <property type="project" value="TreeGrafter"/>
</dbReference>
<dbReference type="GO" id="GO:0030246">
    <property type="term" value="F:carbohydrate binding"/>
    <property type="evidence" value="ECO:0007669"/>
    <property type="project" value="InterPro"/>
</dbReference>
<comment type="subunit">
    <text evidence="2">Monomer.</text>
</comment>
<keyword evidence="4" id="KW-0732">Signal</keyword>
<dbReference type="InterPro" id="IPR041371">
    <property type="entry name" value="GH92_N"/>
</dbReference>
<comment type="cofactor">
    <cofactor evidence="1">
        <name>Ca(2+)</name>
        <dbReference type="ChEBI" id="CHEBI:29108"/>
    </cofactor>
</comment>
<accession>A0AAW6GFH7</accession>
<evidence type="ECO:0000256" key="4">
    <source>
        <dbReference type="SAM" id="SignalP"/>
    </source>
</evidence>
<evidence type="ECO:0000313" key="7">
    <source>
        <dbReference type="EMBL" id="MDC1855547.1"/>
    </source>
</evidence>
<evidence type="ECO:0000256" key="1">
    <source>
        <dbReference type="ARBA" id="ARBA00001913"/>
    </source>
</evidence>
<protein>
    <submittedName>
        <fullName evidence="7">GH92 family glycosyl hydrolase</fullName>
    </submittedName>
</protein>
<dbReference type="NCBIfam" id="TIGR01180">
    <property type="entry name" value="aman2_put"/>
    <property type="match status" value="1"/>
</dbReference>
<dbReference type="SUPFAM" id="SSF48208">
    <property type="entry name" value="Six-hairpin glycosidases"/>
    <property type="match status" value="1"/>
</dbReference>
<dbReference type="InterPro" id="IPR014718">
    <property type="entry name" value="GH-type_carb-bd"/>
</dbReference>
<evidence type="ECO:0000259" key="5">
    <source>
        <dbReference type="Pfam" id="PF07971"/>
    </source>
</evidence>
<dbReference type="Gene3D" id="1.20.1610.10">
    <property type="entry name" value="alpha-1,2-mannosidases domains"/>
    <property type="match status" value="1"/>
</dbReference>
<feature type="domain" description="Glycosyl hydrolase family 92 N-terminal" evidence="6">
    <location>
        <begin position="33"/>
        <end position="272"/>
    </location>
</feature>
<evidence type="ECO:0000256" key="2">
    <source>
        <dbReference type="ARBA" id="ARBA00011245"/>
    </source>
</evidence>
<dbReference type="GO" id="GO:0000224">
    <property type="term" value="F:peptide-N4-(N-acetyl-beta-glucosaminyl)asparagine amidase activity"/>
    <property type="evidence" value="ECO:0007669"/>
    <property type="project" value="TreeGrafter"/>
</dbReference>
<dbReference type="RefSeq" id="WP_272195790.1">
    <property type="nucleotide sequence ID" value="NZ_JAQNSB010000017.1"/>
</dbReference>
<sequence length="763" mass="85771">MKIQRLKIRLLGIILVALGTSCTEQNAISYTDYVNVFIGTGGHGHTFPGATYPHGMVQLSPDTRLSGWDACAGYYYDDNHIHGFTHTHLNGTGRGDYGDILFMPVVGEKPLQAGVDGHLGKEGYRSRFSHSNESARPGYYQVLLEDDSINVELTTTLRAGMHRYTYPLGRDNRLIVDMGPTIQNYEHPITEIEILNDSTISGMKFTDGWAKQHYVYFYAVFSTPFEYKLFADTTCVQGTSSISTHTAKALIEFHPSDNAGQSQQVIAKVGISSVDREGAQKNVETEIPHWNFESVVKEADEVWNKELGRIKVETADATSRTIFYSSLYHTAIQPSLASDVDGRYRTMGQETRKDSSYVAYTVFSLWDTFRALHPLYTIIKPAFNQQLIKVLLRKYDEMGILPKWELASNETGTMIGYHAVSVIADAFMKGQCDFDTKKALEACVRSSVYDTAGINKAMNCSIKNVKVMPLDIKYKNEWGYIPCDKVKTETVSKGLEYAYNDWLIAQLACEMGDTLLYESYLKKGETYRIYFDFETKMMRARLSDGSWLTPFDPKAVERPGNYIEGNAWQWAWFVPHDVEGLIDLWGGKDAFAAGLDSLFTMNSDLTGDESAALDVTGMIGQYAHGNEPGHHVPYLYNHVGQYHKTQALVDSILYNIYRNEPDGLCGNEDVGQMSAWYVLSAMGLYPVCPGKPYYALGRPLFDKVVLHLENGKTLVIEAENNHRKNKYVSSVFFNGKPLTDMQLSHFNLMQGGTLKFLMKAGDE</sequence>
<reference evidence="7" key="1">
    <citation type="submission" date="2022-10" db="EMBL/GenBank/DDBJ databases">
        <title>Human gut microbiome strain richness.</title>
        <authorList>
            <person name="Chen-Liaw A."/>
        </authorList>
    </citation>
    <scope>NUCLEOTIDE SEQUENCE</scope>
    <source>
        <strain evidence="7">BSD2780061687st1_G10_BSD2780061687b_171204</strain>
    </source>
</reference>
<name>A0AAW6GFH7_BACUN</name>
<dbReference type="FunFam" id="3.30.2080.10:FF:000001">
    <property type="entry name" value="Alpha-1,2-mannosidase subfamily"/>
    <property type="match status" value="1"/>
</dbReference>
<dbReference type="FunFam" id="1.20.1050.60:FF:000001">
    <property type="entry name" value="Putative alpha-1,2-mannosidase"/>
    <property type="match status" value="1"/>
</dbReference>
<dbReference type="GO" id="GO:0005829">
    <property type="term" value="C:cytosol"/>
    <property type="evidence" value="ECO:0007669"/>
    <property type="project" value="TreeGrafter"/>
</dbReference>